<evidence type="ECO:0000313" key="1">
    <source>
        <dbReference type="EMBL" id="CAG8809171.1"/>
    </source>
</evidence>
<comment type="caution">
    <text evidence="1">The sequence shown here is derived from an EMBL/GenBank/DDBJ whole genome shotgun (WGS) entry which is preliminary data.</text>
</comment>
<organism evidence="1 2">
    <name type="scientific">Gigaspora margarita</name>
    <dbReference type="NCBI Taxonomy" id="4874"/>
    <lineage>
        <taxon>Eukaryota</taxon>
        <taxon>Fungi</taxon>
        <taxon>Fungi incertae sedis</taxon>
        <taxon>Mucoromycota</taxon>
        <taxon>Glomeromycotina</taxon>
        <taxon>Glomeromycetes</taxon>
        <taxon>Diversisporales</taxon>
        <taxon>Gigasporaceae</taxon>
        <taxon>Gigaspora</taxon>
    </lineage>
</organism>
<gene>
    <name evidence="1" type="ORF">GMARGA_LOCUS24842</name>
</gene>
<accession>A0ABN7W0K5</accession>
<protein>
    <submittedName>
        <fullName evidence="1">42815_t:CDS:1</fullName>
    </submittedName>
</protein>
<dbReference type="EMBL" id="CAJVQB010026718">
    <property type="protein sequence ID" value="CAG8809171.1"/>
    <property type="molecule type" value="Genomic_DNA"/>
</dbReference>
<sequence>QEIYYNNITSYRQIAIAYANNTTWIANSKEQLIEIILLAEKFFRANERVKEEPRNKIILPLEIWLNSRMREKLVKKKAKGIVSQTVRDLRYKK</sequence>
<dbReference type="Proteomes" id="UP000789901">
    <property type="component" value="Unassembled WGS sequence"/>
</dbReference>
<evidence type="ECO:0000313" key="2">
    <source>
        <dbReference type="Proteomes" id="UP000789901"/>
    </source>
</evidence>
<name>A0ABN7W0K5_GIGMA</name>
<feature type="non-terminal residue" evidence="1">
    <location>
        <position position="1"/>
    </location>
</feature>
<keyword evidence="2" id="KW-1185">Reference proteome</keyword>
<proteinExistence type="predicted"/>
<reference evidence="1 2" key="1">
    <citation type="submission" date="2021-06" db="EMBL/GenBank/DDBJ databases">
        <authorList>
            <person name="Kallberg Y."/>
            <person name="Tangrot J."/>
            <person name="Rosling A."/>
        </authorList>
    </citation>
    <scope>NUCLEOTIDE SEQUENCE [LARGE SCALE GENOMIC DNA]</scope>
    <source>
        <strain evidence="1 2">120-4 pot B 10/14</strain>
    </source>
</reference>